<protein>
    <submittedName>
        <fullName evidence="1">DUF3987 domain-containing protein</fullName>
    </submittedName>
</protein>
<dbReference type="EMBL" id="RCHI01000001">
    <property type="protein sequence ID" value="RLL73090.1"/>
    <property type="molecule type" value="Genomic_DNA"/>
</dbReference>
<proteinExistence type="predicted"/>
<evidence type="ECO:0000313" key="1">
    <source>
        <dbReference type="EMBL" id="RLL73090.1"/>
    </source>
</evidence>
<name>A0A421BXP9_9RHOB</name>
<keyword evidence="2" id="KW-1185">Reference proteome</keyword>
<comment type="caution">
    <text evidence="1">The sequence shown here is derived from an EMBL/GenBank/DDBJ whole genome shotgun (WGS) entry which is preliminary data.</text>
</comment>
<dbReference type="InterPro" id="IPR025048">
    <property type="entry name" value="DUF3987"/>
</dbReference>
<dbReference type="AlphaFoldDB" id="A0A421BXP9"/>
<dbReference type="Proteomes" id="UP000279673">
    <property type="component" value="Unassembled WGS sequence"/>
</dbReference>
<sequence length="140" mass="15770">MRAAASKSPEQAARIAAVLTLWEDLQAQVVNVQMMEHGITLARYDLYEAKRLSDASAISVETSNAEELRRWLQERWEADMITVRDLVQYGPNRLRETKRLKALLAILEAHGWVTKLAEGTEVGGVPRKQAWKIWRGAASG</sequence>
<reference evidence="1 2" key="1">
    <citation type="submission" date="2018-10" db="EMBL/GenBank/DDBJ databases">
        <title>Rhodobacter sp . BO-81.</title>
        <authorList>
            <person name="Im W.T."/>
        </authorList>
    </citation>
    <scope>NUCLEOTIDE SEQUENCE [LARGE SCALE GENOMIC DNA]</scope>
    <source>
        <strain evidence="1 2">BO-81</strain>
    </source>
</reference>
<accession>A0A421BXP9</accession>
<dbReference type="Pfam" id="PF13148">
    <property type="entry name" value="DUF3987"/>
    <property type="match status" value="1"/>
</dbReference>
<organism evidence="1 2">
    <name type="scientific">Paenirhodobacter hankyongi</name>
    <dbReference type="NCBI Taxonomy" id="2294033"/>
    <lineage>
        <taxon>Bacteria</taxon>
        <taxon>Pseudomonadati</taxon>
        <taxon>Pseudomonadota</taxon>
        <taxon>Alphaproteobacteria</taxon>
        <taxon>Rhodobacterales</taxon>
        <taxon>Rhodobacter group</taxon>
        <taxon>Paenirhodobacter</taxon>
    </lineage>
</organism>
<gene>
    <name evidence="1" type="ORF">DYS74_01880</name>
</gene>
<evidence type="ECO:0000313" key="2">
    <source>
        <dbReference type="Proteomes" id="UP000279673"/>
    </source>
</evidence>